<feature type="region of interest" description="Disordered" evidence="1">
    <location>
        <begin position="153"/>
        <end position="195"/>
    </location>
</feature>
<organism evidence="2 3">
    <name type="scientific">Mycena albidolilacea</name>
    <dbReference type="NCBI Taxonomy" id="1033008"/>
    <lineage>
        <taxon>Eukaryota</taxon>
        <taxon>Fungi</taxon>
        <taxon>Dikarya</taxon>
        <taxon>Basidiomycota</taxon>
        <taxon>Agaricomycotina</taxon>
        <taxon>Agaricomycetes</taxon>
        <taxon>Agaricomycetidae</taxon>
        <taxon>Agaricales</taxon>
        <taxon>Marasmiineae</taxon>
        <taxon>Mycenaceae</taxon>
        <taxon>Mycena</taxon>
    </lineage>
</organism>
<dbReference type="AlphaFoldDB" id="A0AAD7F1D1"/>
<accession>A0AAD7F1D1</accession>
<dbReference type="Proteomes" id="UP001218218">
    <property type="component" value="Unassembled WGS sequence"/>
</dbReference>
<dbReference type="SUPFAM" id="SSF88697">
    <property type="entry name" value="PUA domain-like"/>
    <property type="match status" value="1"/>
</dbReference>
<name>A0AAD7F1D1_9AGAR</name>
<dbReference type="EMBL" id="JARIHO010000005">
    <property type="protein sequence ID" value="KAJ7361357.1"/>
    <property type="molecule type" value="Genomic_DNA"/>
</dbReference>
<sequence length="195" mass="22326">MSPLPNRDVLLPMADNSMQNIVRQEKNHEFRRYRIAESVQRIWFYLNAPFSHIAYICEIDPGRTRNPGDPPLAEDGIGNADFNTERGGEWERYDYAYRIRSVWRIKEPIGLKVMKDKYRLKGAPRGLVYVPELMASEVIWDQQECVCGGAATDSDSQAVVNGSTDDLILNETRGTKRKGRSRSLSPDRKNKAQHV</sequence>
<keyword evidence="3" id="KW-1185">Reference proteome</keyword>
<feature type="compositionally biased region" description="Basic and acidic residues" evidence="1">
    <location>
        <begin position="185"/>
        <end position="195"/>
    </location>
</feature>
<evidence type="ECO:0000256" key="1">
    <source>
        <dbReference type="SAM" id="MobiDB-lite"/>
    </source>
</evidence>
<proteinExistence type="predicted"/>
<gene>
    <name evidence="2" type="ORF">DFH08DRAFT_371806</name>
</gene>
<feature type="compositionally biased region" description="Polar residues" evidence="1">
    <location>
        <begin position="153"/>
        <end position="164"/>
    </location>
</feature>
<dbReference type="InterPro" id="IPR015947">
    <property type="entry name" value="PUA-like_sf"/>
</dbReference>
<comment type="caution">
    <text evidence="2">The sequence shown here is derived from an EMBL/GenBank/DDBJ whole genome shotgun (WGS) entry which is preliminary data.</text>
</comment>
<protein>
    <submittedName>
        <fullName evidence="2">Uncharacterized protein</fullName>
    </submittedName>
</protein>
<evidence type="ECO:0000313" key="2">
    <source>
        <dbReference type="EMBL" id="KAJ7361357.1"/>
    </source>
</evidence>
<evidence type="ECO:0000313" key="3">
    <source>
        <dbReference type="Proteomes" id="UP001218218"/>
    </source>
</evidence>
<reference evidence="2" key="1">
    <citation type="submission" date="2023-03" db="EMBL/GenBank/DDBJ databases">
        <title>Massive genome expansion in bonnet fungi (Mycena s.s.) driven by repeated elements and novel gene families across ecological guilds.</title>
        <authorList>
            <consortium name="Lawrence Berkeley National Laboratory"/>
            <person name="Harder C.B."/>
            <person name="Miyauchi S."/>
            <person name="Viragh M."/>
            <person name="Kuo A."/>
            <person name="Thoen E."/>
            <person name="Andreopoulos B."/>
            <person name="Lu D."/>
            <person name="Skrede I."/>
            <person name="Drula E."/>
            <person name="Henrissat B."/>
            <person name="Morin E."/>
            <person name="Kohler A."/>
            <person name="Barry K."/>
            <person name="LaButti K."/>
            <person name="Morin E."/>
            <person name="Salamov A."/>
            <person name="Lipzen A."/>
            <person name="Mereny Z."/>
            <person name="Hegedus B."/>
            <person name="Baldrian P."/>
            <person name="Stursova M."/>
            <person name="Weitz H."/>
            <person name="Taylor A."/>
            <person name="Grigoriev I.V."/>
            <person name="Nagy L.G."/>
            <person name="Martin F."/>
            <person name="Kauserud H."/>
        </authorList>
    </citation>
    <scope>NUCLEOTIDE SEQUENCE</scope>
    <source>
        <strain evidence="2">CBHHK002</strain>
    </source>
</reference>